<evidence type="ECO:0000313" key="12">
    <source>
        <dbReference type="EMBL" id="KAK1384968.1"/>
    </source>
</evidence>
<dbReference type="InterPro" id="IPR020892">
    <property type="entry name" value="Cyclophilin-type_PPIase_CS"/>
</dbReference>
<reference evidence="12" key="2">
    <citation type="submission" date="2023-05" db="EMBL/GenBank/DDBJ databases">
        <authorList>
            <person name="Schelkunov M.I."/>
        </authorList>
    </citation>
    <scope>NUCLEOTIDE SEQUENCE</scope>
    <source>
        <strain evidence="12">Hsosn_3</strain>
        <tissue evidence="12">Leaf</tissue>
    </source>
</reference>
<dbReference type="GO" id="GO:0006457">
    <property type="term" value="P:protein folding"/>
    <property type="evidence" value="ECO:0007669"/>
    <property type="project" value="InterPro"/>
</dbReference>
<evidence type="ECO:0000256" key="1">
    <source>
        <dbReference type="ARBA" id="ARBA00000971"/>
    </source>
</evidence>
<keyword evidence="7" id="KW-0964">Secreted</keyword>
<keyword evidence="13" id="KW-1185">Reference proteome</keyword>
<comment type="function">
    <text evidence="2">Hydrolyzes acetyl esters in homogalacturonan regions of pectin. In type I primary cell wall, galacturonic acid residues of pectin can be acetylated at the O-2 and O-3 positions. Decreasing the degree of acetylation of pectin gels in vitro alters their physical properties.</text>
</comment>
<dbReference type="PROSITE" id="PS00170">
    <property type="entry name" value="CSA_PPIASE_1"/>
    <property type="match status" value="1"/>
</dbReference>
<comment type="subcellular location">
    <subcellularLocation>
        <location evidence="3">Secreted</location>
        <location evidence="3">Cell wall</location>
    </subcellularLocation>
</comment>
<comment type="similarity">
    <text evidence="4">Belongs to the pectinacetylesterase family.</text>
</comment>
<dbReference type="PANTHER" id="PTHR21562:SF98">
    <property type="entry name" value="PECTIN ACETYLESTERASE 3"/>
    <property type="match status" value="1"/>
</dbReference>
<evidence type="ECO:0000256" key="5">
    <source>
        <dbReference type="ARBA" id="ARBA00007365"/>
    </source>
</evidence>
<dbReference type="PROSITE" id="PS50072">
    <property type="entry name" value="CSA_PPIASE_2"/>
    <property type="match status" value="1"/>
</dbReference>
<dbReference type="InterPro" id="IPR004963">
    <property type="entry name" value="PAE/NOTUM"/>
</dbReference>
<proteinExistence type="inferred from homology"/>
<dbReference type="GO" id="GO:0071555">
    <property type="term" value="P:cell wall organization"/>
    <property type="evidence" value="ECO:0007669"/>
    <property type="project" value="UniProtKB-KW"/>
</dbReference>
<dbReference type="InterPro" id="IPR029000">
    <property type="entry name" value="Cyclophilin-like_dom_sf"/>
</dbReference>
<dbReference type="EC" id="5.2.1.8" evidence="6"/>
<evidence type="ECO:0000313" key="13">
    <source>
        <dbReference type="Proteomes" id="UP001237642"/>
    </source>
</evidence>
<evidence type="ECO:0000256" key="4">
    <source>
        <dbReference type="ARBA" id="ARBA00005784"/>
    </source>
</evidence>
<dbReference type="Pfam" id="PF03283">
    <property type="entry name" value="PAE"/>
    <property type="match status" value="1"/>
</dbReference>
<accession>A0AAD8IGW6</accession>
<dbReference type="GO" id="GO:0052793">
    <property type="term" value="F:pectin acetylesterase activity"/>
    <property type="evidence" value="ECO:0007669"/>
    <property type="project" value="TreeGrafter"/>
</dbReference>
<keyword evidence="7" id="KW-0134">Cell wall</keyword>
<evidence type="ECO:0000256" key="8">
    <source>
        <dbReference type="ARBA" id="ARBA00023110"/>
    </source>
</evidence>
<comment type="similarity">
    <text evidence="5">Belongs to the cyclophilin-type PPIase family.</text>
</comment>
<evidence type="ECO:0000256" key="3">
    <source>
        <dbReference type="ARBA" id="ARBA00004191"/>
    </source>
</evidence>
<dbReference type="SUPFAM" id="SSF50891">
    <property type="entry name" value="Cyclophilin-like"/>
    <property type="match status" value="1"/>
</dbReference>
<keyword evidence="10" id="KW-0961">Cell wall biogenesis/degradation</keyword>
<keyword evidence="8" id="KW-0697">Rotamase</keyword>
<evidence type="ECO:0000259" key="11">
    <source>
        <dbReference type="PROSITE" id="PS50072"/>
    </source>
</evidence>
<evidence type="ECO:0000256" key="10">
    <source>
        <dbReference type="ARBA" id="ARBA00023316"/>
    </source>
</evidence>
<dbReference type="Gene3D" id="2.40.100.10">
    <property type="entry name" value="Cyclophilin-like"/>
    <property type="match status" value="1"/>
</dbReference>
<comment type="catalytic activity">
    <reaction evidence="1">
        <text>[protein]-peptidylproline (omega=180) = [protein]-peptidylproline (omega=0)</text>
        <dbReference type="Rhea" id="RHEA:16237"/>
        <dbReference type="Rhea" id="RHEA-COMP:10747"/>
        <dbReference type="Rhea" id="RHEA-COMP:10748"/>
        <dbReference type="ChEBI" id="CHEBI:83833"/>
        <dbReference type="ChEBI" id="CHEBI:83834"/>
        <dbReference type="EC" id="5.2.1.8"/>
    </reaction>
</comment>
<dbReference type="GO" id="GO:0003755">
    <property type="term" value="F:peptidyl-prolyl cis-trans isomerase activity"/>
    <property type="evidence" value="ECO:0007669"/>
    <property type="project" value="UniProtKB-KW"/>
</dbReference>
<dbReference type="InterPro" id="IPR002130">
    <property type="entry name" value="Cyclophilin-type_PPIase_dom"/>
</dbReference>
<dbReference type="PANTHER" id="PTHR21562">
    <property type="entry name" value="NOTUM-RELATED"/>
    <property type="match status" value="1"/>
</dbReference>
<dbReference type="Pfam" id="PF00160">
    <property type="entry name" value="Pro_isomerase"/>
    <property type="match status" value="1"/>
</dbReference>
<dbReference type="AlphaFoldDB" id="A0AAD8IGW6"/>
<sequence>MASAISAQLLFSASCPSFQGSSKQEGSFAGPINSCSVKSGSYSSANSAISHLGKSLTSRKYYSSCLPMAQVCKQPSVGYRRLKCTNTATNDLELQAKVTTKCFFEVDVGGESVGTITIGLFGDVVPKTVENFRVLCTGEKGYGYKGCSFHRIIKGFMIQGGDFTAGNGTGGISIYGPSFKDESFALTHVGPGVLSMANAGPDTNGSQFFICTAKTPWLDKFHVVFGHVIDGMDVVEKLESQETSREVETMEPFAYSCRMVKTLAMAFELSAFLIILFSVSGATSLVSSSNSSGDGLPEPQPLMVPLTLISSAIASPKGAVCLDGTLPAYRLNRGFGSGADNWLIQLEGGGWCDTVRDCVFRKTSRHGSSRFMAKELPFIGILSNKAEENPDFYNWNRVKLLYCDGASFTGNSENKEAQLYFRGQQIWLAAMEELMSLGMNKAKQALLSGCSAGGLASILHCDEFREMFPHTTKVKCLSDAGMFLDAIDLSGGRTLRNIYNGVVNLHGLQDMLSKTCTNHLDPTSCFFPQNLIAGIKTPLFLLNAAYDAWQVQVSLAPPSVDPHGYWKDCRSNIALCNTSQIQFLQGFRNQMLQHIKAFSLSKHNGLFINSCFTHCQTETQDTWFASNGPEVNNKGIAHSVGDWYFDRTGVKAIDCPYPCDKTCQNVVFNHVNRMLPSSRI</sequence>
<evidence type="ECO:0000256" key="6">
    <source>
        <dbReference type="ARBA" id="ARBA00013194"/>
    </source>
</evidence>
<dbReference type="EMBL" id="JAUIZM010000005">
    <property type="protein sequence ID" value="KAK1384968.1"/>
    <property type="molecule type" value="Genomic_DNA"/>
</dbReference>
<dbReference type="GO" id="GO:0009505">
    <property type="term" value="C:plant-type cell wall"/>
    <property type="evidence" value="ECO:0007669"/>
    <property type="project" value="TreeGrafter"/>
</dbReference>
<dbReference type="PRINTS" id="PR00153">
    <property type="entry name" value="CSAPPISMRASE"/>
</dbReference>
<reference evidence="12" key="1">
    <citation type="submission" date="2023-02" db="EMBL/GenBank/DDBJ databases">
        <title>Genome of toxic invasive species Heracleum sosnowskyi carries increased number of genes despite the absence of recent whole-genome duplications.</title>
        <authorList>
            <person name="Schelkunov M."/>
            <person name="Shtratnikova V."/>
            <person name="Makarenko M."/>
            <person name="Klepikova A."/>
            <person name="Omelchenko D."/>
            <person name="Novikova G."/>
            <person name="Obukhova E."/>
            <person name="Bogdanov V."/>
            <person name="Penin A."/>
            <person name="Logacheva M."/>
        </authorList>
    </citation>
    <scope>NUCLEOTIDE SEQUENCE</scope>
    <source>
        <strain evidence="12">Hsosn_3</strain>
        <tissue evidence="12">Leaf</tissue>
    </source>
</reference>
<feature type="domain" description="PPIase cyclophilin-type" evidence="11">
    <location>
        <begin position="103"/>
        <end position="252"/>
    </location>
</feature>
<evidence type="ECO:0000256" key="9">
    <source>
        <dbReference type="ARBA" id="ARBA00023235"/>
    </source>
</evidence>
<organism evidence="12 13">
    <name type="scientific">Heracleum sosnowskyi</name>
    <dbReference type="NCBI Taxonomy" id="360622"/>
    <lineage>
        <taxon>Eukaryota</taxon>
        <taxon>Viridiplantae</taxon>
        <taxon>Streptophyta</taxon>
        <taxon>Embryophyta</taxon>
        <taxon>Tracheophyta</taxon>
        <taxon>Spermatophyta</taxon>
        <taxon>Magnoliopsida</taxon>
        <taxon>eudicotyledons</taxon>
        <taxon>Gunneridae</taxon>
        <taxon>Pentapetalae</taxon>
        <taxon>asterids</taxon>
        <taxon>campanulids</taxon>
        <taxon>Apiales</taxon>
        <taxon>Apiaceae</taxon>
        <taxon>Apioideae</taxon>
        <taxon>apioid superclade</taxon>
        <taxon>Tordylieae</taxon>
        <taxon>Tordyliinae</taxon>
        <taxon>Heracleum</taxon>
    </lineage>
</organism>
<keyword evidence="9" id="KW-0413">Isomerase</keyword>
<dbReference type="FunFam" id="2.40.100.10:FF:000001">
    <property type="entry name" value="Peptidyl-prolyl cis-trans isomerase"/>
    <property type="match status" value="1"/>
</dbReference>
<dbReference type="Proteomes" id="UP001237642">
    <property type="component" value="Unassembled WGS sequence"/>
</dbReference>
<protein>
    <recommendedName>
        <fullName evidence="6">peptidylprolyl isomerase</fullName>
        <ecNumber evidence="6">5.2.1.8</ecNumber>
    </recommendedName>
</protein>
<evidence type="ECO:0000256" key="2">
    <source>
        <dbReference type="ARBA" id="ARBA00003534"/>
    </source>
</evidence>
<comment type="caution">
    <text evidence="12">The sequence shown here is derived from an EMBL/GenBank/DDBJ whole genome shotgun (WGS) entry which is preliminary data.</text>
</comment>
<name>A0AAD8IGW6_9APIA</name>
<evidence type="ECO:0000256" key="7">
    <source>
        <dbReference type="ARBA" id="ARBA00022512"/>
    </source>
</evidence>
<gene>
    <name evidence="12" type="ORF">POM88_022703</name>
</gene>